<gene>
    <name evidence="2" type="ORF">ES724_11175</name>
</gene>
<evidence type="ECO:0000259" key="1">
    <source>
        <dbReference type="Pfam" id="PF11416"/>
    </source>
</evidence>
<reference evidence="2 3" key="1">
    <citation type="submission" date="2019-08" db="EMBL/GenBank/DDBJ databases">
        <title>Genome sequence of Gillisia hiemivivida IC154 (type strain).</title>
        <authorList>
            <person name="Bowman J.P."/>
        </authorList>
    </citation>
    <scope>NUCLEOTIDE SEQUENCE [LARGE SCALE GENOMIC DNA]</scope>
    <source>
        <strain evidence="2 3">IC154</strain>
    </source>
</reference>
<protein>
    <recommendedName>
        <fullName evidence="1">Syntaxin-5 N-terminal Sly1p-binding domain-containing protein</fullName>
    </recommendedName>
</protein>
<proteinExistence type="predicted"/>
<comment type="caution">
    <text evidence="2">The sequence shown here is derived from an EMBL/GenBank/DDBJ whole genome shotgun (WGS) entry which is preliminary data.</text>
</comment>
<dbReference type="Pfam" id="PF11416">
    <property type="entry name" value="Syntaxin-5_N"/>
    <property type="match status" value="1"/>
</dbReference>
<dbReference type="EMBL" id="VORY01000013">
    <property type="protein sequence ID" value="TXD93209.1"/>
    <property type="molecule type" value="Genomic_DNA"/>
</dbReference>
<sequence length="14" mass="1691">MFLSILKQVQKRSL</sequence>
<dbReference type="Proteomes" id="UP000321367">
    <property type="component" value="Unassembled WGS sequence"/>
</dbReference>
<organism evidence="2 3">
    <name type="scientific">Gillisia hiemivivida</name>
    <dbReference type="NCBI Taxonomy" id="291190"/>
    <lineage>
        <taxon>Bacteria</taxon>
        <taxon>Pseudomonadati</taxon>
        <taxon>Bacteroidota</taxon>
        <taxon>Flavobacteriia</taxon>
        <taxon>Flavobacteriales</taxon>
        <taxon>Flavobacteriaceae</taxon>
        <taxon>Gillisia</taxon>
    </lineage>
</organism>
<evidence type="ECO:0000313" key="2">
    <source>
        <dbReference type="EMBL" id="TXD93209.1"/>
    </source>
</evidence>
<keyword evidence="3" id="KW-1185">Reference proteome</keyword>
<evidence type="ECO:0000313" key="3">
    <source>
        <dbReference type="Proteomes" id="UP000321367"/>
    </source>
</evidence>
<dbReference type="InterPro" id="IPR021538">
    <property type="entry name" value="Syntaxin-5_N"/>
</dbReference>
<accession>A0A5C6ZS10</accession>
<name>A0A5C6ZS10_9FLAO</name>
<feature type="domain" description="Syntaxin-5 N-terminal Sly1p-binding" evidence="1">
    <location>
        <begin position="2"/>
        <end position="12"/>
    </location>
</feature>